<dbReference type="HOGENOM" id="CLU_007383_1_7_2"/>
<feature type="domain" description="NAD-dependent epimerase/dehydratase" evidence="2">
    <location>
        <begin position="2"/>
        <end position="233"/>
    </location>
</feature>
<evidence type="ECO:0000259" key="2">
    <source>
        <dbReference type="Pfam" id="PF01370"/>
    </source>
</evidence>
<protein>
    <submittedName>
        <fullName evidence="3">Nucleoside-diphosphate-sugar epimerase</fullName>
    </submittedName>
</protein>
<dbReference type="Pfam" id="PF01370">
    <property type="entry name" value="Epimerase"/>
    <property type="match status" value="1"/>
</dbReference>
<name>N0BNX8_9EURY</name>
<dbReference type="eggNOG" id="arCOG01376">
    <property type="taxonomic scope" value="Archaea"/>
</dbReference>
<comment type="similarity">
    <text evidence="1">Belongs to the NAD(P)-dependent epimerase/dehydratase family.</text>
</comment>
<evidence type="ECO:0000256" key="1">
    <source>
        <dbReference type="ARBA" id="ARBA00007637"/>
    </source>
</evidence>
<accession>N0BNX8</accession>
<organism evidence="3 4">
    <name type="scientific">Archaeoglobus sulfaticallidus PM70-1</name>
    <dbReference type="NCBI Taxonomy" id="387631"/>
    <lineage>
        <taxon>Archaea</taxon>
        <taxon>Methanobacteriati</taxon>
        <taxon>Methanobacteriota</taxon>
        <taxon>Archaeoglobi</taxon>
        <taxon>Archaeoglobales</taxon>
        <taxon>Archaeoglobaceae</taxon>
        <taxon>Archaeoglobus</taxon>
    </lineage>
</organism>
<dbReference type="PANTHER" id="PTHR43000">
    <property type="entry name" value="DTDP-D-GLUCOSE 4,6-DEHYDRATASE-RELATED"/>
    <property type="match status" value="1"/>
</dbReference>
<dbReference type="GeneID" id="15393704"/>
<dbReference type="Gene3D" id="3.40.50.720">
    <property type="entry name" value="NAD(P)-binding Rossmann-like Domain"/>
    <property type="match status" value="1"/>
</dbReference>
<dbReference type="STRING" id="387631.Asulf_02070"/>
<dbReference type="InterPro" id="IPR036291">
    <property type="entry name" value="NAD(P)-bd_dom_sf"/>
</dbReference>
<sequence>MILITGGNGYIGIEISELLADRNEEFRVLDNFSGSSPLNMLFVNGKAEFIWGDVRKPEEMKEAFRDVDAVIHLAAKLPTAPGMVDEAGDVNDTNYRGTVNVLELARKSDASMIFASTCNVYGVGMNMDESSEPKPLNSYAESKLKAERACIEYHEKYGLDVKILRLASVYGYSPGVRFNLVVNYFTLRAVTGYPLTVFGDGSNWRPFVHVRDVAKAFLFFIENGKSGEIYNIGRENYMIRDVAEIVKREVNPSIDILFTGKKPEFSYHVSFEKSIQAGFEAEYTLAEGVKGLADKLKILKNFRRSF</sequence>
<dbReference type="KEGG" id="ast:Asulf_02070"/>
<keyword evidence="4" id="KW-1185">Reference proteome</keyword>
<dbReference type="InterPro" id="IPR001509">
    <property type="entry name" value="Epimerase_deHydtase"/>
</dbReference>
<dbReference type="OrthoDB" id="4907at2157"/>
<dbReference type="RefSeq" id="WP_015591626.1">
    <property type="nucleotide sequence ID" value="NC_021169.1"/>
</dbReference>
<dbReference type="Gene3D" id="3.90.25.10">
    <property type="entry name" value="UDP-galactose 4-epimerase, domain 1"/>
    <property type="match status" value="1"/>
</dbReference>
<gene>
    <name evidence="3" type="ORF">Asulf_02070</name>
</gene>
<evidence type="ECO:0000313" key="3">
    <source>
        <dbReference type="EMBL" id="AGK62030.1"/>
    </source>
</evidence>
<dbReference type="AlphaFoldDB" id="N0BNX8"/>
<dbReference type="SUPFAM" id="SSF51735">
    <property type="entry name" value="NAD(P)-binding Rossmann-fold domains"/>
    <property type="match status" value="1"/>
</dbReference>
<proteinExistence type="inferred from homology"/>
<evidence type="ECO:0000313" key="4">
    <source>
        <dbReference type="Proteomes" id="UP000013307"/>
    </source>
</evidence>
<dbReference type="EMBL" id="CP005290">
    <property type="protein sequence ID" value="AGK62030.1"/>
    <property type="molecule type" value="Genomic_DNA"/>
</dbReference>
<reference evidence="3 4" key="1">
    <citation type="journal article" date="2013" name="Genome Announc.">
        <title>Complete Genome Sequence of the Thermophilic and Facultatively Chemolithoautotrophic Sulfate Reducer Archaeoglobus sulfaticallidus Strain PM70-1T.</title>
        <authorList>
            <person name="Stokke R."/>
            <person name="Hocking W.P."/>
            <person name="Steinsbu B.O."/>
            <person name="Steen I.H."/>
        </authorList>
    </citation>
    <scope>NUCLEOTIDE SEQUENCE [LARGE SCALE GENOMIC DNA]</scope>
    <source>
        <strain evidence="3">PM70-1</strain>
    </source>
</reference>
<dbReference type="Proteomes" id="UP000013307">
    <property type="component" value="Chromosome"/>
</dbReference>